<feature type="signal peptide" evidence="2">
    <location>
        <begin position="1"/>
        <end position="19"/>
    </location>
</feature>
<protein>
    <submittedName>
        <fullName evidence="3">T9SS type A sorting domain-containing protein</fullName>
    </submittedName>
</protein>
<proteinExistence type="predicted"/>
<dbReference type="Proteomes" id="UP000831290">
    <property type="component" value="Chromosome"/>
</dbReference>
<gene>
    <name evidence="3" type="ORF">MQE35_03420</name>
</gene>
<dbReference type="AlphaFoldDB" id="A0A9E6ZPV0"/>
<dbReference type="KEGG" id="fbm:MQE35_03420"/>
<feature type="chain" id="PRO_5038913398" evidence="2">
    <location>
        <begin position="20"/>
        <end position="343"/>
    </location>
</feature>
<evidence type="ECO:0000256" key="1">
    <source>
        <dbReference type="ARBA" id="ARBA00022729"/>
    </source>
</evidence>
<accession>A0A9E6ZPV0</accession>
<dbReference type="InterPro" id="IPR026444">
    <property type="entry name" value="Secre_tail"/>
</dbReference>
<evidence type="ECO:0000313" key="4">
    <source>
        <dbReference type="Proteomes" id="UP000831290"/>
    </source>
</evidence>
<dbReference type="NCBIfam" id="TIGR04183">
    <property type="entry name" value="Por_Secre_tail"/>
    <property type="match status" value="1"/>
</dbReference>
<dbReference type="RefSeq" id="WP_255844501.1">
    <property type="nucleotide sequence ID" value="NZ_CP094358.1"/>
</dbReference>
<reference evidence="3" key="1">
    <citation type="submission" date="2022-03" db="EMBL/GenBank/DDBJ databases">
        <title>Description of Abyssus ytuae gen. nov., sp. nov., a novel member of the family Flavobacteriaceae isolated from the sediment of Mariana Trench.</title>
        <authorList>
            <person name="Zhang J."/>
            <person name="Xu X."/>
        </authorList>
    </citation>
    <scope>NUCLEOTIDE SEQUENCE</scope>
    <source>
        <strain evidence="3">MT3330</strain>
    </source>
</reference>
<sequence length="343" mass="37810">MKQILPTVFFIMLQTVVLAQSAFHNLGNVHIYEDANVGIHTNLINNGDFVSTSGLVGLYNEETITVSGTKKPVFYDLEVMTGKQVALQTPVVVTNTHNFVEGNVVTDKANPEVYLEFKGNSIHIGENDRSHVNGCVSVSKSSDFSFPIGDGERMREISIEGNTEENTYAAAYFYTSPEVNGTNDFKEEGLAGVSKKEYWKLKGKGKIVVTLTWDKMSDVVNMTNSINNLSVVGWSKSEKQWVNLGNFRVSGDLFRGSVTSESFIPNDFSVITIGVKSGIFKNISNVSSTSEVVKVNIFDVAGNLVGTVNKDENLDLRIYAKGIYILDMKMSDGKRLVKKVLNK</sequence>
<organism evidence="3 4">
    <name type="scientific">Abyssalbus ytuae</name>
    <dbReference type="NCBI Taxonomy" id="2926907"/>
    <lineage>
        <taxon>Bacteria</taxon>
        <taxon>Pseudomonadati</taxon>
        <taxon>Bacteroidota</taxon>
        <taxon>Flavobacteriia</taxon>
        <taxon>Flavobacteriales</taxon>
        <taxon>Flavobacteriaceae</taxon>
        <taxon>Abyssalbus</taxon>
    </lineage>
</organism>
<keyword evidence="4" id="KW-1185">Reference proteome</keyword>
<name>A0A9E6ZPV0_9FLAO</name>
<evidence type="ECO:0000313" key="3">
    <source>
        <dbReference type="EMBL" id="UOB18345.1"/>
    </source>
</evidence>
<keyword evidence="1 2" id="KW-0732">Signal</keyword>
<dbReference type="EMBL" id="CP094358">
    <property type="protein sequence ID" value="UOB18345.1"/>
    <property type="molecule type" value="Genomic_DNA"/>
</dbReference>
<evidence type="ECO:0000256" key="2">
    <source>
        <dbReference type="SAM" id="SignalP"/>
    </source>
</evidence>